<proteinExistence type="predicted"/>
<protein>
    <submittedName>
        <fullName evidence="1">Uncharacterized protein</fullName>
    </submittedName>
</protein>
<name>A0ACC0TWZ2_9AGAM</name>
<evidence type="ECO:0000313" key="2">
    <source>
        <dbReference type="Proteomes" id="UP001207468"/>
    </source>
</evidence>
<keyword evidence="2" id="KW-1185">Reference proteome</keyword>
<evidence type="ECO:0000313" key="1">
    <source>
        <dbReference type="EMBL" id="KAI9451966.1"/>
    </source>
</evidence>
<feature type="non-terminal residue" evidence="1">
    <location>
        <position position="75"/>
    </location>
</feature>
<reference evidence="1" key="1">
    <citation type="submission" date="2021-03" db="EMBL/GenBank/DDBJ databases">
        <title>Evolutionary priming and transition to the ectomycorrhizal habit in an iconic lineage of mushroom-forming fungi: is preadaptation a requirement?</title>
        <authorList>
            <consortium name="DOE Joint Genome Institute"/>
            <person name="Looney B.P."/>
            <person name="Miyauchi S."/>
            <person name="Morin E."/>
            <person name="Drula E."/>
            <person name="Courty P.E."/>
            <person name="Chicoki N."/>
            <person name="Fauchery L."/>
            <person name="Kohler A."/>
            <person name="Kuo A."/>
            <person name="LaButti K."/>
            <person name="Pangilinan J."/>
            <person name="Lipzen A."/>
            <person name="Riley R."/>
            <person name="Andreopoulos W."/>
            <person name="He G."/>
            <person name="Johnson J."/>
            <person name="Barry K.W."/>
            <person name="Grigoriev I.V."/>
            <person name="Nagy L."/>
            <person name="Hibbett D."/>
            <person name="Henrissat B."/>
            <person name="Matheny P.B."/>
            <person name="Labbe J."/>
            <person name="Martin A.F."/>
        </authorList>
    </citation>
    <scope>NUCLEOTIDE SEQUENCE</scope>
    <source>
        <strain evidence="1">BPL698</strain>
    </source>
</reference>
<dbReference type="EMBL" id="JAGFNK010000353">
    <property type="protein sequence ID" value="KAI9451966.1"/>
    <property type="molecule type" value="Genomic_DNA"/>
</dbReference>
<accession>A0ACC0TWZ2</accession>
<gene>
    <name evidence="1" type="ORF">F5148DRAFT_1237751</name>
</gene>
<organism evidence="1 2">
    <name type="scientific">Russula earlei</name>
    <dbReference type="NCBI Taxonomy" id="71964"/>
    <lineage>
        <taxon>Eukaryota</taxon>
        <taxon>Fungi</taxon>
        <taxon>Dikarya</taxon>
        <taxon>Basidiomycota</taxon>
        <taxon>Agaricomycotina</taxon>
        <taxon>Agaricomycetes</taxon>
        <taxon>Russulales</taxon>
        <taxon>Russulaceae</taxon>
        <taxon>Russula</taxon>
    </lineage>
</organism>
<dbReference type="Proteomes" id="UP001207468">
    <property type="component" value="Unassembled WGS sequence"/>
</dbReference>
<sequence>MFMTQRWVLAMNGSNSMTRAKHGNLLFLSFLFITLPHSPCFKIPQPGLDSHVHMFIFVFVVADFYLAFPGSLYFL</sequence>
<comment type="caution">
    <text evidence="1">The sequence shown here is derived from an EMBL/GenBank/DDBJ whole genome shotgun (WGS) entry which is preliminary data.</text>
</comment>